<dbReference type="RefSeq" id="XP_066077185.1">
    <property type="nucleotide sequence ID" value="XM_066221088.1"/>
</dbReference>
<sequence>MVLIRCSKDMYRIFSRHLWKNLEPPSDRKPSNFHKGINWDAVIQMSKQYKNNNQNQPFDSIEEHLKMIRDNVIIDPSSKFESHVRRYDLFQHARFIDLASKKDIEIIKEIKNYAEKLAIPYIPSLNPNDLLKSVISVEISNDCFIDVFCEPYARGEYRDKPFNKNYYIDQKPLLTPIKICTYLLQCEEVHLEVDSSEDEQEPEQENVIFEDVWYRSKRCIDIILPGWRNSVRIVSWHHVTQDVIGKYIPELSPIDNQPIMAHLVMDVPFLNGVHLRTQRPITCKTYDQCIKALFQQLEPFITKPSNSIGPFRMDLDLIKMPSNQLYNYITISALLEYAKHNVSVDTTVATEKELLQGRCCACDRYS</sequence>
<dbReference type="GeneID" id="91096027"/>
<organism evidence="1 2">
    <name type="scientific">Kwoniella dendrophila CBS 6074</name>
    <dbReference type="NCBI Taxonomy" id="1295534"/>
    <lineage>
        <taxon>Eukaryota</taxon>
        <taxon>Fungi</taxon>
        <taxon>Dikarya</taxon>
        <taxon>Basidiomycota</taxon>
        <taxon>Agaricomycotina</taxon>
        <taxon>Tremellomycetes</taxon>
        <taxon>Tremellales</taxon>
        <taxon>Cryptococcaceae</taxon>
        <taxon>Kwoniella</taxon>
    </lineage>
</organism>
<name>A0AAX4JYJ4_9TREE</name>
<accession>A0AAX4JYJ4</accession>
<evidence type="ECO:0000313" key="1">
    <source>
        <dbReference type="EMBL" id="WWC90422.1"/>
    </source>
</evidence>
<dbReference type="AlphaFoldDB" id="A0AAX4JYJ4"/>
<gene>
    <name evidence="1" type="ORF">L201_005357</name>
</gene>
<reference evidence="1 2" key="1">
    <citation type="submission" date="2024-01" db="EMBL/GenBank/DDBJ databases">
        <title>Comparative genomics of Cryptococcus and Kwoniella reveals pathogenesis evolution and contrasting modes of karyotype evolution via chromosome fusion or intercentromeric recombination.</title>
        <authorList>
            <person name="Coelho M.A."/>
            <person name="David-Palma M."/>
            <person name="Shea T."/>
            <person name="Bowers K."/>
            <person name="McGinley-Smith S."/>
            <person name="Mohammad A.W."/>
            <person name="Gnirke A."/>
            <person name="Yurkov A.M."/>
            <person name="Nowrousian M."/>
            <person name="Sun S."/>
            <person name="Cuomo C.A."/>
            <person name="Heitman J."/>
        </authorList>
    </citation>
    <scope>NUCLEOTIDE SEQUENCE [LARGE SCALE GENOMIC DNA]</scope>
    <source>
        <strain evidence="1 2">CBS 6074</strain>
    </source>
</reference>
<dbReference type="EMBL" id="CP144104">
    <property type="protein sequence ID" value="WWC90422.1"/>
    <property type="molecule type" value="Genomic_DNA"/>
</dbReference>
<evidence type="ECO:0000313" key="2">
    <source>
        <dbReference type="Proteomes" id="UP001355207"/>
    </source>
</evidence>
<dbReference type="Proteomes" id="UP001355207">
    <property type="component" value="Chromosome 7"/>
</dbReference>
<keyword evidence="2" id="KW-1185">Reference proteome</keyword>
<proteinExistence type="predicted"/>
<protein>
    <submittedName>
        <fullName evidence="1">Uncharacterized protein</fullName>
    </submittedName>
</protein>